<name>A0A081CLY5_PSEA2</name>
<sequence>MPNHTPATDGGEDHLRPPPASASSLSLRSEADTAGYITASSSRVSHLDADPVTALPRITIGGLSSTPVRRMAHSPSVDSLSTGDTSDAPHMASLSSVTTFVPTSLTSDGSDDEEPKEPKEEEFVPSYEFDLRDSHERTDDEADASAEYDATMLGEAQEGDVLTISHSHSTSLATHPHSRVPSESAVRSFLPTSLSASWPTLPPSAAKLQRRRRNLLLKLLKTWEGREQVLQLSHSLVLLLHASLDHPVPRSYRAAMLRPAGAVLALSFPKPVRVALMQRIYTTAEGIDNFRRIVLIARWITAATEATMEHWQHRKLARKQSQVELEEKLTGEEPRDKASDHTNNPTWPTTQPSFDVFEEQHHSPTPARQSGQAVGGFVQRVRWVWSRVWTVSHVEAAADTVGTIGEACETAAVLCGGGMFWRAVGIQRLGLPFLSRRRRRGVEHIGIVLSLCSVMLSLVALRLERASLRADVRSAHRRITRANDKLGWASDLAGTTIDRNQALSLRKRNPTRSHRPAPQEKQLQMLGDLQDATDIDDVSSSSSASDDHPHPRGQHSSVDSLRRSTERALVRAESDLKTARRNVRINSWLKLANWSEAIFLAYEAAAPSIDKDAVEAWTGVAASTIRLAALWISLRSS</sequence>
<organism evidence="1 2">
    <name type="scientific">Pseudozyma antarctica</name>
    <name type="common">Yeast</name>
    <name type="synonym">Candida antarctica</name>
    <dbReference type="NCBI Taxonomy" id="84753"/>
    <lineage>
        <taxon>Eukaryota</taxon>
        <taxon>Fungi</taxon>
        <taxon>Dikarya</taxon>
        <taxon>Basidiomycota</taxon>
        <taxon>Ustilaginomycotina</taxon>
        <taxon>Ustilaginomycetes</taxon>
        <taxon>Ustilaginales</taxon>
        <taxon>Ustilaginaceae</taxon>
        <taxon>Moesziomyces</taxon>
    </lineage>
</organism>
<proteinExistence type="predicted"/>
<reference evidence="2" key="1">
    <citation type="journal article" date="2014" name="Genome Announc.">
        <title>Draft Genome Sequence of the Yeast Pseudozyma antarctica Type Strain JCM10317, a Producer of the Glycolipid Biosurfactants, Mannosylerythritol Lipids.</title>
        <authorList>
            <person name="Saika A."/>
            <person name="Koike H."/>
            <person name="Hori T."/>
            <person name="Fukuoka T."/>
            <person name="Sato S."/>
            <person name="Habe H."/>
            <person name="Kitamoto D."/>
            <person name="Morita T."/>
        </authorList>
    </citation>
    <scope>NUCLEOTIDE SEQUENCE [LARGE SCALE GENOMIC DNA]</scope>
    <source>
        <strain evidence="2">JCM 10317</strain>
    </source>
</reference>
<dbReference type="HOGENOM" id="CLU_373915_0_0_1"/>
<dbReference type="AlphaFoldDB" id="A0A081CLY5"/>
<dbReference type="RefSeq" id="XP_014654090.1">
    <property type="nucleotide sequence ID" value="XM_014798604.1"/>
</dbReference>
<dbReference type="Proteomes" id="UP000053758">
    <property type="component" value="Unassembled WGS sequence"/>
</dbReference>
<dbReference type="GeneID" id="26306765"/>
<protein>
    <submittedName>
        <fullName evidence="1">Uncharacterized protein</fullName>
    </submittedName>
</protein>
<gene>
    <name evidence="1" type="ORF">PAN0_020d5910</name>
</gene>
<accession>A0A081CLY5</accession>
<evidence type="ECO:0000313" key="2">
    <source>
        <dbReference type="Proteomes" id="UP000053758"/>
    </source>
</evidence>
<keyword evidence="2" id="KW-1185">Reference proteome</keyword>
<evidence type="ECO:0000313" key="1">
    <source>
        <dbReference type="EMBL" id="GAK67681.1"/>
    </source>
</evidence>
<dbReference type="EMBL" id="DF830087">
    <property type="protein sequence ID" value="GAK67681.1"/>
    <property type="molecule type" value="Genomic_DNA"/>
</dbReference>
<dbReference type="OrthoDB" id="2552411at2759"/>